<dbReference type="InterPro" id="IPR045223">
    <property type="entry name" value="RACK1-like"/>
</dbReference>
<dbReference type="Pfam" id="PF00400">
    <property type="entry name" value="WD40"/>
    <property type="match status" value="4"/>
</dbReference>
<keyword evidence="5 11" id="KW-0812">Transmembrane</keyword>
<evidence type="ECO:0000256" key="4">
    <source>
        <dbReference type="ARBA" id="ARBA00022574"/>
    </source>
</evidence>
<keyword evidence="7 11" id="KW-1133">Transmembrane helix</keyword>
<dbReference type="PROSITE" id="PS00678">
    <property type="entry name" value="WD_REPEATS_1"/>
    <property type="match status" value="1"/>
</dbReference>
<comment type="caution">
    <text evidence="12">The sequence shown here is derived from an EMBL/GenBank/DDBJ whole genome shotgun (WGS) entry which is preliminary data.</text>
</comment>
<dbReference type="PROSITE" id="PS50294">
    <property type="entry name" value="WD_REPEATS_REGION"/>
    <property type="match status" value="1"/>
</dbReference>
<dbReference type="Pfam" id="PF08395">
    <property type="entry name" value="7tm_7"/>
    <property type="match status" value="1"/>
</dbReference>
<dbReference type="Gene3D" id="2.130.10.10">
    <property type="entry name" value="YVTN repeat-like/Quinoprotein amine dehydrogenase"/>
    <property type="match status" value="1"/>
</dbReference>
<feature type="transmembrane region" description="Helical" evidence="11">
    <location>
        <begin position="401"/>
        <end position="424"/>
    </location>
</feature>
<dbReference type="Proteomes" id="UP001642540">
    <property type="component" value="Unassembled WGS sequence"/>
</dbReference>
<feature type="transmembrane region" description="Helical" evidence="11">
    <location>
        <begin position="735"/>
        <end position="754"/>
    </location>
</feature>
<feature type="transmembrane region" description="Helical" evidence="11">
    <location>
        <begin position="462"/>
        <end position="487"/>
    </location>
</feature>
<gene>
    <name evidence="12" type="ORF">ODALV1_LOCUS6680</name>
</gene>
<comment type="subcellular location">
    <subcellularLocation>
        <location evidence="1">Cell membrane</location>
        <topology evidence="1">Multi-pass membrane protein</topology>
    </subcellularLocation>
</comment>
<feature type="transmembrane region" description="Helical" evidence="11">
    <location>
        <begin position="507"/>
        <end position="534"/>
    </location>
</feature>
<evidence type="ECO:0000256" key="10">
    <source>
        <dbReference type="PROSITE-ProRule" id="PRU00221"/>
    </source>
</evidence>
<dbReference type="InterPro" id="IPR013604">
    <property type="entry name" value="7TM_chemorcpt"/>
</dbReference>
<dbReference type="SUPFAM" id="SSF50978">
    <property type="entry name" value="WD40 repeat-like"/>
    <property type="match status" value="1"/>
</dbReference>
<keyword evidence="3" id="KW-1003">Cell membrane</keyword>
<keyword evidence="13" id="KW-1185">Reference proteome</keyword>
<dbReference type="SMART" id="SM00320">
    <property type="entry name" value="WD40"/>
    <property type="match status" value="7"/>
</dbReference>
<evidence type="ECO:0000256" key="3">
    <source>
        <dbReference type="ARBA" id="ARBA00022475"/>
    </source>
</evidence>
<dbReference type="PANTHER" id="PTHR19868">
    <property type="entry name" value="RECEPTOR FOR ACTIVATED PROTEIN KINASE C RACK1"/>
    <property type="match status" value="1"/>
</dbReference>
<keyword evidence="6" id="KW-0677">Repeat</keyword>
<evidence type="ECO:0000256" key="8">
    <source>
        <dbReference type="ARBA" id="ARBA00023136"/>
    </source>
</evidence>
<evidence type="ECO:0000256" key="9">
    <source>
        <dbReference type="ARBA" id="ARBA00035297"/>
    </source>
</evidence>
<evidence type="ECO:0000313" key="12">
    <source>
        <dbReference type="EMBL" id="CAL8087262.1"/>
    </source>
</evidence>
<evidence type="ECO:0000256" key="5">
    <source>
        <dbReference type="ARBA" id="ARBA00022692"/>
    </source>
</evidence>
<feature type="transmembrane region" description="Helical" evidence="11">
    <location>
        <begin position="622"/>
        <end position="642"/>
    </location>
</feature>
<sequence>MENSLPGPSSSSSATLGEFEGNFKIMILQQPKAPIDPDVKIEIDDDDDDAIQAKMTTVKITELGVLKKKHLSPVTQLQYYSGCEVLFCGYGDGSIITWKNFGHTDKVTDWTIVKKWLYFYASDDFSCTGSGSVKDMTISADGHYLAVATLNKSAYLWDLLNLSDVPVRKLENAHDKGVLSVSISSDNGIIATSSQDESVKLWDLRDGGVKGTFQCFADWVRRVRFNPVTNDNNLIALEHRNVKIWDVVDNKSSIYPLNSSVKDGVLVDLAFSNDGKWFASGGSSKKIHVWNYQIGRPYSDFYCHSSMNTMLDDTVNSLSFCPTGVFIAAAAGGDISIWNFMAPGTGVNVARIQGTCKEKDRKCISVTWSRDGELLFGGYSDAFQFSQFVRYVISPANDNKIVLQASCWVYASGFSLAILIKIFLKRLHLIDFLNNWASLEYEILGDQDAQTVKAAMDEKSRLIFKTTAFFVVAIMCTVPSILLHHLTTPRFPEYLYSLLPPTKESRWLLRVSLIHQVLLCILAWTHVILIWFIILNFSKSITTCLNILMKRRESKLNIRDITHELDQLDWKIKCYLKLEQLMTSFNDLFQWQILTQVFGVVIHLCIFIYIPLRHWKTTEPTSLLLFLVDALLAVVGIIGHVYPTMGMVFEVSSGFRRALKEQIACVLEAEIDSIEVSRNRISASTSSFILRQSFNFNRSFSDEEVKMKIKRLKLLISTCAPFGFRGASFFTFKSYTLLTVLSTVTTYIIVMLQLDI</sequence>
<feature type="repeat" description="WD" evidence="10">
    <location>
        <begin position="171"/>
        <end position="212"/>
    </location>
</feature>
<protein>
    <recommendedName>
        <fullName evidence="9">Small ribosomal subunit protein RACK1</fullName>
    </recommendedName>
</protein>
<evidence type="ECO:0000256" key="11">
    <source>
        <dbReference type="SAM" id="Phobius"/>
    </source>
</evidence>
<dbReference type="InterPro" id="IPR001680">
    <property type="entry name" value="WD40_rpt"/>
</dbReference>
<evidence type="ECO:0000313" key="13">
    <source>
        <dbReference type="Proteomes" id="UP001642540"/>
    </source>
</evidence>
<evidence type="ECO:0000256" key="6">
    <source>
        <dbReference type="ARBA" id="ARBA00022737"/>
    </source>
</evidence>
<reference evidence="12 13" key="1">
    <citation type="submission" date="2024-08" db="EMBL/GenBank/DDBJ databases">
        <authorList>
            <person name="Cucini C."/>
            <person name="Frati F."/>
        </authorList>
    </citation>
    <scope>NUCLEOTIDE SEQUENCE [LARGE SCALE GENOMIC DNA]</scope>
</reference>
<evidence type="ECO:0000256" key="1">
    <source>
        <dbReference type="ARBA" id="ARBA00004651"/>
    </source>
</evidence>
<accession>A0ABP1Q303</accession>
<dbReference type="InterPro" id="IPR015943">
    <property type="entry name" value="WD40/YVTN_repeat-like_dom_sf"/>
</dbReference>
<keyword evidence="8 11" id="KW-0472">Membrane</keyword>
<feature type="transmembrane region" description="Helical" evidence="11">
    <location>
        <begin position="588"/>
        <end position="610"/>
    </location>
</feature>
<evidence type="ECO:0000256" key="7">
    <source>
        <dbReference type="ARBA" id="ARBA00022989"/>
    </source>
</evidence>
<proteinExistence type="inferred from homology"/>
<dbReference type="InterPro" id="IPR019775">
    <property type="entry name" value="WD40_repeat_CS"/>
</dbReference>
<organism evidence="12 13">
    <name type="scientific">Orchesella dallaii</name>
    <dbReference type="NCBI Taxonomy" id="48710"/>
    <lineage>
        <taxon>Eukaryota</taxon>
        <taxon>Metazoa</taxon>
        <taxon>Ecdysozoa</taxon>
        <taxon>Arthropoda</taxon>
        <taxon>Hexapoda</taxon>
        <taxon>Collembola</taxon>
        <taxon>Entomobryomorpha</taxon>
        <taxon>Entomobryoidea</taxon>
        <taxon>Orchesellidae</taxon>
        <taxon>Orchesellinae</taxon>
        <taxon>Orchesella</taxon>
    </lineage>
</organism>
<dbReference type="InterPro" id="IPR036322">
    <property type="entry name" value="WD40_repeat_dom_sf"/>
</dbReference>
<name>A0ABP1Q303_9HEXA</name>
<comment type="similarity">
    <text evidence="2">Belongs to the WD repeat G protein beta family. Ribosomal protein RACK1 subfamily.</text>
</comment>
<dbReference type="EMBL" id="CAXLJM020000020">
    <property type="protein sequence ID" value="CAL8087262.1"/>
    <property type="molecule type" value="Genomic_DNA"/>
</dbReference>
<evidence type="ECO:0000256" key="2">
    <source>
        <dbReference type="ARBA" id="ARBA00007253"/>
    </source>
</evidence>
<keyword evidence="4 10" id="KW-0853">WD repeat</keyword>
<dbReference type="PROSITE" id="PS50082">
    <property type="entry name" value="WD_REPEATS_2"/>
    <property type="match status" value="1"/>
</dbReference>